<sequence length="196" mass="22715">MSEDSFRIQELLQREVFVNQTRVGVIVGERYHPNEDRVQSMRLLVEPGVADEFMRKPAEFAPLSKELLHSIQADGSVKLSKSMRELQRRWRNTVRIDEQLYSPDELLDRAVLDSQGTELGVVIGLVKIKRSYKGVVVKTRFNVRRRYELGETVNVPVGFLARTRARLDEIVLSRTFDKMMGLPSYLKLNSEFTEEE</sequence>
<evidence type="ECO:0008006" key="2">
    <source>
        <dbReference type="Google" id="ProtNLM"/>
    </source>
</evidence>
<reference evidence="1" key="1">
    <citation type="journal article" date="2014" name="Genome Biol. Evol.">
        <title>Pangenome evidence for extensive interdomain horizontal transfer affecting lineage core and shell genes in uncultured planktonic thaumarchaeota and euryarchaeota.</title>
        <authorList>
            <person name="Deschamps P."/>
            <person name="Zivanovic Y."/>
            <person name="Moreira D."/>
            <person name="Rodriguez-Valera F."/>
            <person name="Lopez-Garcia P."/>
        </authorList>
    </citation>
    <scope>NUCLEOTIDE SEQUENCE</scope>
</reference>
<dbReference type="AlphaFoldDB" id="A0A075G4L9"/>
<evidence type="ECO:0000313" key="1">
    <source>
        <dbReference type="EMBL" id="AIE98945.1"/>
    </source>
</evidence>
<name>A0A075G4L9_9EURY</name>
<dbReference type="EMBL" id="KF900550">
    <property type="protein sequence ID" value="AIE98945.1"/>
    <property type="molecule type" value="Genomic_DNA"/>
</dbReference>
<accession>A0A075G4L9</accession>
<protein>
    <recommendedName>
        <fullName evidence="2">PRC-barrel domain-containing protein</fullName>
    </recommendedName>
</protein>
<organism evidence="1">
    <name type="scientific">uncultured marine group II/III euryarchaeote KM3_102_D05</name>
    <dbReference type="NCBI Taxonomy" id="1457845"/>
    <lineage>
        <taxon>Archaea</taxon>
        <taxon>Methanobacteriati</taxon>
        <taxon>Methanobacteriota</taxon>
        <taxon>environmental samples</taxon>
    </lineage>
</organism>
<proteinExistence type="predicted"/>